<dbReference type="AlphaFoldDB" id="A0A448YI61"/>
<evidence type="ECO:0000313" key="2">
    <source>
        <dbReference type="Proteomes" id="UP000290900"/>
    </source>
</evidence>
<sequence>MNTIIPKYALSLQSAITQLAQSHPLPQLTEKPIFDAPSTLDTLLKSGFDSLNLDDLSLDKNLFFNAIITDVLNSYMETYLDEKDSSEAPSAPTTTNAESTYLHHLLLVLDVSLALGNHFSVMSCPMQTLNTILLTCCPTDFAVNQFGRVFFSEAGRQRRLAITLNKPLVGKARPGSTLLQIGNNMIPKLFNEFEENDYFSARLRFFVQNSIDVADKLSLDYDWRLNSLDGLYTGYSKTRGWPSRRSLSASSTTSKHIFVSYMAISLWITSFKSPEDMGKELATLFNRQRNGTNILDELSRLVKSLAILGRRNHKKTPKSNDKPAEYECDWILDADEFALQLKRRDSLNSLLFQILIILDYMLQFNLKNIESTMKKVQLKNSKCKRPSMFNGYFTSDAFRQNLEKLKADVLQLLDVHDQRLMNHILEDTEAVWRSMKLQQFSHPDIKQIQSLSESKKRKYEEYLKDCNENPFEKKKAYFHEMGVPRLSRAWKSKTGLAHIKEGMSDEKELLESYKDELYMAEGKVEEKRQEVQKSEGLENSAEVKEELEGEIRDKNLINWKMLRLSRSRGGWTAELQTN</sequence>
<dbReference type="EMBL" id="CAACVR010000005">
    <property type="protein sequence ID" value="VEU20586.1"/>
    <property type="molecule type" value="Genomic_DNA"/>
</dbReference>
<dbReference type="InterPro" id="IPR021861">
    <property type="entry name" value="THO_THOC1"/>
</dbReference>
<dbReference type="InParanoid" id="A0A448YI61"/>
<dbReference type="STRING" id="13370.A0A448YI61"/>
<reference evidence="1 2" key="1">
    <citation type="submission" date="2018-12" db="EMBL/GenBank/DDBJ databases">
        <authorList>
            <person name="Tiukova I."/>
            <person name="Dainat J."/>
        </authorList>
    </citation>
    <scope>NUCLEOTIDE SEQUENCE [LARGE SCALE GENOMIC DNA]</scope>
</reference>
<dbReference type="Pfam" id="PF11957">
    <property type="entry name" value="efThoc1"/>
    <property type="match status" value="1"/>
</dbReference>
<keyword evidence="2" id="KW-1185">Reference proteome</keyword>
<dbReference type="OrthoDB" id="10257415at2759"/>
<dbReference type="Proteomes" id="UP000290900">
    <property type="component" value="Unassembled WGS sequence"/>
</dbReference>
<accession>A0A448YI61</accession>
<evidence type="ECO:0000313" key="1">
    <source>
        <dbReference type="EMBL" id="VEU20586.1"/>
    </source>
</evidence>
<protein>
    <submittedName>
        <fullName evidence="1">DEKNAAC101507</fullName>
    </submittedName>
</protein>
<proteinExistence type="predicted"/>
<gene>
    <name evidence="1" type="ORF">BRENAR_LOCUS1321</name>
</gene>
<organism evidence="1 2">
    <name type="scientific">Brettanomyces naardenensis</name>
    <name type="common">Yeast</name>
    <dbReference type="NCBI Taxonomy" id="13370"/>
    <lineage>
        <taxon>Eukaryota</taxon>
        <taxon>Fungi</taxon>
        <taxon>Dikarya</taxon>
        <taxon>Ascomycota</taxon>
        <taxon>Saccharomycotina</taxon>
        <taxon>Pichiomycetes</taxon>
        <taxon>Pichiales</taxon>
        <taxon>Pichiaceae</taxon>
        <taxon>Brettanomyces</taxon>
    </lineage>
</organism>
<name>A0A448YI61_BRENA</name>